<dbReference type="InterPro" id="IPR029062">
    <property type="entry name" value="Class_I_gatase-like"/>
</dbReference>
<proteinExistence type="predicted"/>
<dbReference type="InterPro" id="IPR011017">
    <property type="entry name" value="TRASH_dom"/>
</dbReference>
<dbReference type="InterPro" id="IPR007029">
    <property type="entry name" value="YHS_dom"/>
</dbReference>
<dbReference type="InterPro" id="IPR052158">
    <property type="entry name" value="INH-QAR"/>
</dbReference>
<dbReference type="EMBL" id="JBHULN010000002">
    <property type="protein sequence ID" value="MFD2570058.1"/>
    <property type="molecule type" value="Genomic_DNA"/>
</dbReference>
<dbReference type="Pfam" id="PF04945">
    <property type="entry name" value="YHS"/>
    <property type="match status" value="1"/>
</dbReference>
<dbReference type="SUPFAM" id="SSF52317">
    <property type="entry name" value="Class I glutamine amidotransferase-like"/>
    <property type="match status" value="1"/>
</dbReference>
<dbReference type="PANTHER" id="PTHR43130:SF14">
    <property type="entry name" value="DJ-1_PFPI DOMAIN-CONTAINING PROTEIN"/>
    <property type="match status" value="1"/>
</dbReference>
<dbReference type="Proteomes" id="UP001597469">
    <property type="component" value="Unassembled WGS sequence"/>
</dbReference>
<dbReference type="Pfam" id="PF01965">
    <property type="entry name" value="DJ-1_PfpI"/>
    <property type="match status" value="1"/>
</dbReference>
<dbReference type="InterPro" id="IPR002818">
    <property type="entry name" value="DJ-1/PfpI"/>
</dbReference>
<dbReference type="PANTHER" id="PTHR43130">
    <property type="entry name" value="ARAC-FAMILY TRANSCRIPTIONAL REGULATOR"/>
    <property type="match status" value="1"/>
</dbReference>
<sequence>MKFIISWLLLVGLFSKEGEPKQTTVVILLYPGVELLDFAGPLEVFSLMENTKVVTVAAKPGSLAIMKKTLTITPDYPLETCPQPDILVVPGASPDHIRTVVDDAAVINWIRQTTPKRALTMSVCTGAYVLAKAGLFTGKTVTTHWASTQMLQQMNADARVMEHTRFVEDGKLVTTAGVSAGIDGALRVVSRLKGPAAARSIAETIEYDKWDPNSGLIVGQQPPTKGIRSGKKQAVAKPVSPIKPAGPGTALATDGVDPVCGMTVQKGTAVTMMFGATRYGFCSEICRTRFKREPAKYVSR</sequence>
<feature type="domain" description="TRASH" evidence="2">
    <location>
        <begin position="257"/>
        <end position="294"/>
    </location>
</feature>
<keyword evidence="4" id="KW-1185">Reference proteome</keyword>
<evidence type="ECO:0000313" key="4">
    <source>
        <dbReference type="Proteomes" id="UP001597469"/>
    </source>
</evidence>
<feature type="region of interest" description="Disordered" evidence="1">
    <location>
        <begin position="222"/>
        <end position="248"/>
    </location>
</feature>
<dbReference type="RefSeq" id="WP_381520149.1">
    <property type="nucleotide sequence ID" value="NZ_JBHULN010000002.1"/>
</dbReference>
<gene>
    <name evidence="3" type="ORF">ACFSUS_05390</name>
</gene>
<protein>
    <submittedName>
        <fullName evidence="3">DJ-1/PfpI family protein</fullName>
    </submittedName>
</protein>
<accession>A0ABW5M1Q8</accession>
<dbReference type="SMART" id="SM00746">
    <property type="entry name" value="TRASH"/>
    <property type="match status" value="1"/>
</dbReference>
<dbReference type="CDD" id="cd03139">
    <property type="entry name" value="GATase1_PfpI_2"/>
    <property type="match status" value="1"/>
</dbReference>
<comment type="caution">
    <text evidence="3">The sequence shown here is derived from an EMBL/GenBank/DDBJ whole genome shotgun (WGS) entry which is preliminary data.</text>
</comment>
<name>A0ABW5M1Q8_9BACT</name>
<reference evidence="4" key="1">
    <citation type="journal article" date="2019" name="Int. J. Syst. Evol. Microbiol.">
        <title>The Global Catalogue of Microorganisms (GCM) 10K type strain sequencing project: providing services to taxonomists for standard genome sequencing and annotation.</title>
        <authorList>
            <consortium name="The Broad Institute Genomics Platform"/>
            <consortium name="The Broad Institute Genome Sequencing Center for Infectious Disease"/>
            <person name="Wu L."/>
            <person name="Ma J."/>
        </authorList>
    </citation>
    <scope>NUCLEOTIDE SEQUENCE [LARGE SCALE GENOMIC DNA]</scope>
    <source>
        <strain evidence="4">KCTC 42805</strain>
    </source>
</reference>
<organism evidence="3 4">
    <name type="scientific">Spirosoma soli</name>
    <dbReference type="NCBI Taxonomy" id="1770529"/>
    <lineage>
        <taxon>Bacteria</taxon>
        <taxon>Pseudomonadati</taxon>
        <taxon>Bacteroidota</taxon>
        <taxon>Cytophagia</taxon>
        <taxon>Cytophagales</taxon>
        <taxon>Cytophagaceae</taxon>
        <taxon>Spirosoma</taxon>
    </lineage>
</organism>
<evidence type="ECO:0000256" key="1">
    <source>
        <dbReference type="SAM" id="MobiDB-lite"/>
    </source>
</evidence>
<dbReference type="Gene3D" id="3.40.50.880">
    <property type="match status" value="1"/>
</dbReference>
<evidence type="ECO:0000259" key="2">
    <source>
        <dbReference type="SMART" id="SM00746"/>
    </source>
</evidence>
<evidence type="ECO:0000313" key="3">
    <source>
        <dbReference type="EMBL" id="MFD2570058.1"/>
    </source>
</evidence>